<name>A0A2T7WVY9_MICTE</name>
<evidence type="ECO:0000256" key="1">
    <source>
        <dbReference type="SAM" id="MobiDB-lite"/>
    </source>
</evidence>
<feature type="region of interest" description="Disordered" evidence="1">
    <location>
        <begin position="1"/>
        <end position="24"/>
    </location>
</feature>
<sequence>MSDSPATTDPFANNSGPEGHSITDWTDLGREMWSYLTGRGAAVNYSFVDMTVEVPRDIGPDAPRATWKLNGTLRVTTSDDTAAGSDPYRGN</sequence>
<proteinExistence type="predicted"/>
<gene>
    <name evidence="2" type="ORF">DC432_03320</name>
</gene>
<organism evidence="2 3">
    <name type="scientific">Microbacterium testaceum</name>
    <name type="common">Aureobacterium testaceum</name>
    <name type="synonym">Brevibacterium testaceum</name>
    <dbReference type="NCBI Taxonomy" id="2033"/>
    <lineage>
        <taxon>Bacteria</taxon>
        <taxon>Bacillati</taxon>
        <taxon>Actinomycetota</taxon>
        <taxon>Actinomycetes</taxon>
        <taxon>Micrococcales</taxon>
        <taxon>Microbacteriaceae</taxon>
        <taxon>Microbacterium</taxon>
    </lineage>
</organism>
<evidence type="ECO:0000313" key="3">
    <source>
        <dbReference type="Proteomes" id="UP000244649"/>
    </source>
</evidence>
<dbReference type="EMBL" id="QDFT01000005">
    <property type="protein sequence ID" value="PVE78779.1"/>
    <property type="molecule type" value="Genomic_DNA"/>
</dbReference>
<accession>A0A2T7WVY9</accession>
<feature type="compositionally biased region" description="Polar residues" evidence="1">
    <location>
        <begin position="1"/>
        <end position="16"/>
    </location>
</feature>
<dbReference type="AlphaFoldDB" id="A0A2T7WVY9"/>
<protein>
    <submittedName>
        <fullName evidence="2">Uncharacterized protein</fullName>
    </submittedName>
</protein>
<dbReference type="Proteomes" id="UP000244649">
    <property type="component" value="Unassembled WGS sequence"/>
</dbReference>
<comment type="caution">
    <text evidence="2">The sequence shown here is derived from an EMBL/GenBank/DDBJ whole genome shotgun (WGS) entry which is preliminary data.</text>
</comment>
<evidence type="ECO:0000313" key="2">
    <source>
        <dbReference type="EMBL" id="PVE78779.1"/>
    </source>
</evidence>
<reference evidence="2 3" key="1">
    <citation type="submission" date="2018-04" db="EMBL/GenBank/DDBJ databases">
        <authorList>
            <person name="Go L.Y."/>
            <person name="Mitchell J.A."/>
        </authorList>
    </citation>
    <scope>NUCLEOTIDE SEQUENCE [LARGE SCALE GENOMIC DNA]</scope>
    <source>
        <strain evidence="2 3">TPD7010</strain>
    </source>
</reference>
<dbReference type="RefSeq" id="WP_108317417.1">
    <property type="nucleotide sequence ID" value="NZ_JAQDQE010000006.1"/>
</dbReference>